<evidence type="ECO:0000313" key="3">
    <source>
        <dbReference type="Proteomes" id="UP000307956"/>
    </source>
</evidence>
<dbReference type="EMBL" id="SSOD01000018">
    <property type="protein sequence ID" value="THF57205.1"/>
    <property type="molecule type" value="Genomic_DNA"/>
</dbReference>
<dbReference type="Gene3D" id="3.40.190.10">
    <property type="entry name" value="Periplasmic binding protein-like II"/>
    <property type="match status" value="1"/>
</dbReference>
<evidence type="ECO:0000256" key="1">
    <source>
        <dbReference type="ARBA" id="ARBA00006987"/>
    </source>
</evidence>
<evidence type="ECO:0000313" key="2">
    <source>
        <dbReference type="EMBL" id="THF57205.1"/>
    </source>
</evidence>
<dbReference type="InterPro" id="IPR005064">
    <property type="entry name" value="BUG"/>
</dbReference>
<name>A0A4S4ADQ8_9RHOO</name>
<proteinExistence type="inferred from homology"/>
<protein>
    <submittedName>
        <fullName evidence="2">Tripartite tricarboxylate transporter substrate binding protein</fullName>
    </submittedName>
</protein>
<dbReference type="OrthoDB" id="9780943at2"/>
<dbReference type="SUPFAM" id="SSF53850">
    <property type="entry name" value="Periplasmic binding protein-like II"/>
    <property type="match status" value="1"/>
</dbReference>
<comment type="caution">
    <text evidence="2">The sequence shown here is derived from an EMBL/GenBank/DDBJ whole genome shotgun (WGS) entry which is preliminary data.</text>
</comment>
<dbReference type="PIRSF" id="PIRSF017082">
    <property type="entry name" value="YflP"/>
    <property type="match status" value="1"/>
</dbReference>
<dbReference type="CDD" id="cd07012">
    <property type="entry name" value="PBP2_Bug_TTT"/>
    <property type="match status" value="1"/>
</dbReference>
<gene>
    <name evidence="2" type="ORF">E6O51_18045</name>
</gene>
<sequence>MYFPAGLNGKSSLEFLETGNYLGANTMSHCVFRIAAAPLRGLCATLALLLVGGVHAAEPAWTPTKAVEVVVGVGPGGSMDRTARMLRDALAAEGLVPAETTVANKPGGGHAVAFAHTLRQAGNPHVIQVVNSPVVTNKLLGRSPIDYTQFTPLAVLFDEQFLFAVKSDSPIRDARDLFERVRQDPASVSFSVSSGVGTLNHIAAVQLAQAAGADIQRLKTVSFGSAAEGVTATLGGHVDVAITTPFSLVPFAEAGRLRLIAVAAGKRLPGAQLEGVPTWRELGADVEIRGWRVVVGPPDLTPEQVRFWEEAIRRVTLTPQWQAELERNHLTDRYGGSEAARQLFDSDAARLHALYTALGRLGN</sequence>
<dbReference type="PANTHER" id="PTHR42928:SF3">
    <property type="entry name" value="UPF0065 PROTEIN YFLP"/>
    <property type="match status" value="1"/>
</dbReference>
<accession>A0A4S4ADQ8</accession>
<dbReference type="Gene3D" id="3.40.190.150">
    <property type="entry name" value="Bordetella uptake gene, domain 1"/>
    <property type="match status" value="1"/>
</dbReference>
<comment type="similarity">
    <text evidence="1">Belongs to the UPF0065 (bug) family.</text>
</comment>
<keyword evidence="3" id="KW-1185">Reference proteome</keyword>
<dbReference type="Pfam" id="PF03401">
    <property type="entry name" value="TctC"/>
    <property type="match status" value="1"/>
</dbReference>
<dbReference type="InterPro" id="IPR042100">
    <property type="entry name" value="Bug_dom1"/>
</dbReference>
<dbReference type="PANTHER" id="PTHR42928">
    <property type="entry name" value="TRICARBOXYLATE-BINDING PROTEIN"/>
    <property type="match status" value="1"/>
</dbReference>
<dbReference type="AlphaFoldDB" id="A0A4S4ADQ8"/>
<reference evidence="2 3" key="1">
    <citation type="submission" date="2019-04" db="EMBL/GenBank/DDBJ databases">
        <title>Azoarcus rhizosphaerae sp. nov. isolated from rhizosphere of Ficus religiosa.</title>
        <authorList>
            <person name="Lin S.-Y."/>
            <person name="Hameed A."/>
            <person name="Hsu Y.-H."/>
            <person name="Young C.-C."/>
        </authorList>
    </citation>
    <scope>NUCLEOTIDE SEQUENCE [LARGE SCALE GENOMIC DNA]</scope>
    <source>
        <strain evidence="2 3">CC-YHH848</strain>
    </source>
</reference>
<organism evidence="2 3">
    <name type="scientific">Pseudothauera rhizosphaerae</name>
    <dbReference type="NCBI Taxonomy" id="2565932"/>
    <lineage>
        <taxon>Bacteria</taxon>
        <taxon>Pseudomonadati</taxon>
        <taxon>Pseudomonadota</taxon>
        <taxon>Betaproteobacteria</taxon>
        <taxon>Rhodocyclales</taxon>
        <taxon>Zoogloeaceae</taxon>
        <taxon>Pseudothauera</taxon>
    </lineage>
</organism>
<dbReference type="Proteomes" id="UP000307956">
    <property type="component" value="Unassembled WGS sequence"/>
</dbReference>